<proteinExistence type="predicted"/>
<dbReference type="Proteomes" id="UP001490365">
    <property type="component" value="Unassembled WGS sequence"/>
</dbReference>
<reference evidence="1 2" key="1">
    <citation type="submission" date="2024-06" db="EMBL/GenBank/DDBJ databases">
        <title>The Natural Products Discovery Center: Release of the First 8490 Sequenced Strains for Exploring Actinobacteria Biosynthetic Diversity.</title>
        <authorList>
            <person name="Kalkreuter E."/>
            <person name="Kautsar S.A."/>
            <person name="Yang D."/>
            <person name="Bader C.D."/>
            <person name="Teijaro C.N."/>
            <person name="Fluegel L."/>
            <person name="Davis C.M."/>
            <person name="Simpson J.R."/>
            <person name="Lauterbach L."/>
            <person name="Steele A.D."/>
            <person name="Gui C."/>
            <person name="Meng S."/>
            <person name="Li G."/>
            <person name="Viehrig K."/>
            <person name="Ye F."/>
            <person name="Su P."/>
            <person name="Kiefer A.F."/>
            <person name="Nichols A."/>
            <person name="Cepeda A.J."/>
            <person name="Yan W."/>
            <person name="Fan B."/>
            <person name="Jiang Y."/>
            <person name="Adhikari A."/>
            <person name="Zheng C.-J."/>
            <person name="Schuster L."/>
            <person name="Cowan T.M."/>
            <person name="Smanski M.J."/>
            <person name="Chevrette M.G."/>
            <person name="De Carvalho L.P.S."/>
            <person name="Shen B."/>
        </authorList>
    </citation>
    <scope>NUCLEOTIDE SEQUENCE [LARGE SCALE GENOMIC DNA]</scope>
    <source>
        <strain evidence="1 2">NPDC001694</strain>
    </source>
</reference>
<evidence type="ECO:0000313" key="1">
    <source>
        <dbReference type="EMBL" id="MER6271030.1"/>
    </source>
</evidence>
<comment type="caution">
    <text evidence="1">The sequence shown here is derived from an EMBL/GenBank/DDBJ whole genome shotgun (WGS) entry which is preliminary data.</text>
</comment>
<evidence type="ECO:0000313" key="2">
    <source>
        <dbReference type="Proteomes" id="UP001490365"/>
    </source>
</evidence>
<gene>
    <name evidence="1" type="ORF">ABT211_27610</name>
</gene>
<dbReference type="EMBL" id="JBEOZM010000014">
    <property type="protein sequence ID" value="MER6271030.1"/>
    <property type="molecule type" value="Genomic_DNA"/>
</dbReference>
<accession>A0ABV1TLW8</accession>
<keyword evidence="2" id="KW-1185">Reference proteome</keyword>
<dbReference type="RefSeq" id="WP_351959443.1">
    <property type="nucleotide sequence ID" value="NZ_JBEOZM010000014.1"/>
</dbReference>
<protein>
    <submittedName>
        <fullName evidence="1">Uncharacterized protein</fullName>
    </submittedName>
</protein>
<name>A0ABV1TLW8_9ACTN</name>
<organism evidence="1 2">
    <name type="scientific">Streptomyces sp. 900105755</name>
    <dbReference type="NCBI Taxonomy" id="3154389"/>
    <lineage>
        <taxon>Bacteria</taxon>
        <taxon>Bacillati</taxon>
        <taxon>Actinomycetota</taxon>
        <taxon>Actinomycetes</taxon>
        <taxon>Kitasatosporales</taxon>
        <taxon>Streptomycetaceae</taxon>
        <taxon>Streptomyces</taxon>
    </lineage>
</organism>
<sequence>MSRWMANTPVLAEQAAQFRALAERGSLPELSRAVMRAACHNGSMTGVGSENMTLLRGLSDQDRLELGGMWARWYAQVEDDWSAEEFGRDSGYLRTELLMVASGVVRDLDGDLLAAERQELLSRLGDQFVVWSGHRIWELAEAELAAGRTPGTAVLAAFRRTSAAVHLPAFRRTHAAANGREPGMRNLLAHFPGPVLNPGEPWADTALREAAARGEPWQRLLEHAAPATADAPSAKWRRAGSALLDAVGPEEARRAVLRWFELVGLDRTLPLLGHPHLRFDVNVCFDPYNSHVLRGLAWMLSFLPPRSDTVHALVGLVETSLDHRSGDAPRAPQVAEAGIVALALIGDRTARIELETLSRWVTHQGASRRIQKSLAVL</sequence>